<feature type="signal peptide" evidence="1">
    <location>
        <begin position="1"/>
        <end position="23"/>
    </location>
</feature>
<evidence type="ECO:0000313" key="3">
    <source>
        <dbReference type="EMBL" id="KAK0644088.1"/>
    </source>
</evidence>
<reference evidence="3" key="1">
    <citation type="submission" date="2023-06" db="EMBL/GenBank/DDBJ databases">
        <title>Genome-scale phylogeny and comparative genomics of the fungal order Sordariales.</title>
        <authorList>
            <consortium name="Lawrence Berkeley National Laboratory"/>
            <person name="Hensen N."/>
            <person name="Bonometti L."/>
            <person name="Westerberg I."/>
            <person name="Brannstrom I.O."/>
            <person name="Guillou S."/>
            <person name="Cros-Aarteil S."/>
            <person name="Calhoun S."/>
            <person name="Haridas S."/>
            <person name="Kuo A."/>
            <person name="Mondo S."/>
            <person name="Pangilinan J."/>
            <person name="Riley R."/>
            <person name="Labutti K."/>
            <person name="Andreopoulos B."/>
            <person name="Lipzen A."/>
            <person name="Chen C."/>
            <person name="Yanf M."/>
            <person name="Daum C."/>
            <person name="Ng V."/>
            <person name="Clum A."/>
            <person name="Steindorff A."/>
            <person name="Ohm R."/>
            <person name="Martin F."/>
            <person name="Silar P."/>
            <person name="Natvig D."/>
            <person name="Lalanne C."/>
            <person name="Gautier V."/>
            <person name="Ament-Velasquez S.L."/>
            <person name="Kruys A."/>
            <person name="Hutchinson M.I."/>
            <person name="Powell A.J."/>
            <person name="Barry K."/>
            <person name="Miller A.N."/>
            <person name="Grigoriev I.V."/>
            <person name="Debuchy R."/>
            <person name="Gladieux P."/>
            <person name="Thoren M.H."/>
            <person name="Johannesson H."/>
        </authorList>
    </citation>
    <scope>NUCLEOTIDE SEQUENCE</scope>
    <source>
        <strain evidence="3">SMH2532-1</strain>
    </source>
</reference>
<accession>A0AA39Y1A6</accession>
<protein>
    <recommendedName>
        <fullName evidence="2">Ecp2 effector protein-like domain-containing protein</fullName>
    </recommendedName>
</protein>
<dbReference type="EMBL" id="JAULSV010000005">
    <property type="protein sequence ID" value="KAK0644088.1"/>
    <property type="molecule type" value="Genomic_DNA"/>
</dbReference>
<dbReference type="Proteomes" id="UP001174936">
    <property type="component" value="Unassembled WGS sequence"/>
</dbReference>
<proteinExistence type="predicted"/>
<evidence type="ECO:0000313" key="4">
    <source>
        <dbReference type="Proteomes" id="UP001174936"/>
    </source>
</evidence>
<keyword evidence="1" id="KW-0732">Signal</keyword>
<feature type="domain" description="Ecp2 effector protein-like" evidence="2">
    <location>
        <begin position="88"/>
        <end position="199"/>
    </location>
</feature>
<evidence type="ECO:0000256" key="1">
    <source>
        <dbReference type="SAM" id="SignalP"/>
    </source>
</evidence>
<dbReference type="Pfam" id="PF14856">
    <property type="entry name" value="Hce2"/>
    <property type="match status" value="1"/>
</dbReference>
<dbReference type="InterPro" id="IPR029226">
    <property type="entry name" value="Ecp2-like"/>
</dbReference>
<comment type="caution">
    <text evidence="3">The sequence shown here is derived from an EMBL/GenBank/DDBJ whole genome shotgun (WGS) entry which is preliminary data.</text>
</comment>
<feature type="chain" id="PRO_5041285358" description="Ecp2 effector protein-like domain-containing protein" evidence="1">
    <location>
        <begin position="24"/>
        <end position="217"/>
    </location>
</feature>
<keyword evidence="4" id="KW-1185">Reference proteome</keyword>
<dbReference type="AlphaFoldDB" id="A0AA39Y1A6"/>
<gene>
    <name evidence="3" type="ORF">B0T16DRAFT_192823</name>
</gene>
<name>A0AA39Y1A6_9PEZI</name>
<evidence type="ECO:0000259" key="2">
    <source>
        <dbReference type="Pfam" id="PF14856"/>
    </source>
</evidence>
<sequence length="217" mass="22640">MPSSSFRLLAQQTLLSLLSLTTALVTPSPYEGLVPRDVTLADGTIAVVYENPALTFHKIRDADVLPSTLTKRLQYITYATPAAGRNDYCGEWNTVVSGGPDAPLASDCSAIAQAYTIQTSLGASGALGYWSISVADWNAAPGGWVTLAASGTCKFPVALSSGQPVQNALFGANDLRFYTNSAVGSAVGGKSEARGSVSCWNGTDGHFVSTAFRVTHV</sequence>
<organism evidence="3 4">
    <name type="scientific">Cercophora newfieldiana</name>
    <dbReference type="NCBI Taxonomy" id="92897"/>
    <lineage>
        <taxon>Eukaryota</taxon>
        <taxon>Fungi</taxon>
        <taxon>Dikarya</taxon>
        <taxon>Ascomycota</taxon>
        <taxon>Pezizomycotina</taxon>
        <taxon>Sordariomycetes</taxon>
        <taxon>Sordariomycetidae</taxon>
        <taxon>Sordariales</taxon>
        <taxon>Lasiosphaeriaceae</taxon>
        <taxon>Cercophora</taxon>
    </lineage>
</organism>